<evidence type="ECO:0000259" key="2">
    <source>
        <dbReference type="Pfam" id="PF12850"/>
    </source>
</evidence>
<dbReference type="PATRIC" id="fig|1423727.3.peg.1582"/>
<evidence type="ECO:0000256" key="1">
    <source>
        <dbReference type="ARBA" id="ARBA00008950"/>
    </source>
</evidence>
<dbReference type="InterPro" id="IPR024654">
    <property type="entry name" value="Calcineurin-like_PHP_lpxH"/>
</dbReference>
<dbReference type="GO" id="GO:0016791">
    <property type="term" value="F:phosphatase activity"/>
    <property type="evidence" value="ECO:0007669"/>
    <property type="project" value="TreeGrafter"/>
</dbReference>
<dbReference type="EMBL" id="AYZQ01000004">
    <property type="protein sequence ID" value="KRM71448.1"/>
    <property type="molecule type" value="Genomic_DNA"/>
</dbReference>
<accession>A0A0R2AVN7</accession>
<gene>
    <name evidence="3" type="ORF">FC34_GL001560</name>
</gene>
<dbReference type="InterPro" id="IPR050126">
    <property type="entry name" value="Ap4A_hydrolase"/>
</dbReference>
<dbReference type="AlphaFoldDB" id="A0A0R2AVN7"/>
<dbReference type="RefSeq" id="WP_083479297.1">
    <property type="nucleotide sequence ID" value="NZ_AYZQ01000004.1"/>
</dbReference>
<protein>
    <recommendedName>
        <fullName evidence="2">Calcineurin-like phosphoesterase domain-containing protein</fullName>
    </recommendedName>
</protein>
<proteinExistence type="inferred from homology"/>
<keyword evidence="4" id="KW-1185">Reference proteome</keyword>
<dbReference type="InterPro" id="IPR029052">
    <property type="entry name" value="Metallo-depent_PP-like"/>
</dbReference>
<comment type="similarity">
    <text evidence="1">Belongs to the metallophosphoesterase superfamily. YfcE family.</text>
</comment>
<dbReference type="Proteomes" id="UP000051672">
    <property type="component" value="Unassembled WGS sequence"/>
</dbReference>
<evidence type="ECO:0000313" key="4">
    <source>
        <dbReference type="Proteomes" id="UP000051672"/>
    </source>
</evidence>
<dbReference type="InterPro" id="IPR011152">
    <property type="entry name" value="Pesterase_MJ0912"/>
</dbReference>
<dbReference type="PANTHER" id="PTHR42850:SF2">
    <property type="entry name" value="BLL5683 PROTEIN"/>
    <property type="match status" value="1"/>
</dbReference>
<evidence type="ECO:0000313" key="3">
    <source>
        <dbReference type="EMBL" id="KRM71448.1"/>
    </source>
</evidence>
<dbReference type="Gene3D" id="3.60.21.10">
    <property type="match status" value="1"/>
</dbReference>
<dbReference type="Pfam" id="PF12850">
    <property type="entry name" value="Metallophos_2"/>
    <property type="match status" value="1"/>
</dbReference>
<sequence>MMADRIAILADVHGNITALDAVLRDAAVNKASQYWFLGDLFLPGPGRSELLAMLRAVHPTVWLRGNWERTIFDLVAGHIDVTNPVDIYQARLSEYLLEDLTTEDYAWLQQLPISTMVSVGHLTIGVSHSQPFRDDGRDLFPPEAQANFEQLFITPSQDIAVYAHTHTQLERVSQAGQLILNPGSVGQPFSNWPRFFKDHRANYLLLDVNDADEVTVNFRKVAYDEAAEIQLAKAMGEPYADLYAQIRKTGIPVNHSPEILAPINQREGYTEDVTKFFDL</sequence>
<feature type="domain" description="Calcineurin-like phosphoesterase" evidence="2">
    <location>
        <begin position="5"/>
        <end position="209"/>
    </location>
</feature>
<name>A0A0R2AVN7_9LACO</name>
<dbReference type="PIRSF" id="PIRSF000883">
    <property type="entry name" value="Pesterase_MJ0912"/>
    <property type="match status" value="1"/>
</dbReference>
<dbReference type="STRING" id="1423727.FC34_GL001560"/>
<dbReference type="OrthoDB" id="9813918at2"/>
<organism evidence="3 4">
    <name type="scientific">Lacticaseibacillus brantae DSM 23927</name>
    <dbReference type="NCBI Taxonomy" id="1423727"/>
    <lineage>
        <taxon>Bacteria</taxon>
        <taxon>Bacillati</taxon>
        <taxon>Bacillota</taxon>
        <taxon>Bacilli</taxon>
        <taxon>Lactobacillales</taxon>
        <taxon>Lactobacillaceae</taxon>
        <taxon>Lacticaseibacillus</taxon>
    </lineage>
</organism>
<comment type="caution">
    <text evidence="3">The sequence shown here is derived from an EMBL/GenBank/DDBJ whole genome shotgun (WGS) entry which is preliminary data.</text>
</comment>
<dbReference type="PANTHER" id="PTHR42850">
    <property type="entry name" value="METALLOPHOSPHOESTERASE"/>
    <property type="match status" value="1"/>
</dbReference>
<dbReference type="GO" id="GO:0005737">
    <property type="term" value="C:cytoplasm"/>
    <property type="evidence" value="ECO:0007669"/>
    <property type="project" value="TreeGrafter"/>
</dbReference>
<dbReference type="SUPFAM" id="SSF56300">
    <property type="entry name" value="Metallo-dependent phosphatases"/>
    <property type="match status" value="1"/>
</dbReference>
<reference evidence="3 4" key="1">
    <citation type="journal article" date="2015" name="Genome Announc.">
        <title>Expanding the biotechnology potential of lactobacilli through comparative genomics of 213 strains and associated genera.</title>
        <authorList>
            <person name="Sun Z."/>
            <person name="Harris H.M."/>
            <person name="McCann A."/>
            <person name="Guo C."/>
            <person name="Argimon S."/>
            <person name="Zhang W."/>
            <person name="Yang X."/>
            <person name="Jeffery I.B."/>
            <person name="Cooney J.C."/>
            <person name="Kagawa T.F."/>
            <person name="Liu W."/>
            <person name="Song Y."/>
            <person name="Salvetti E."/>
            <person name="Wrobel A."/>
            <person name="Rasinkangas P."/>
            <person name="Parkhill J."/>
            <person name="Rea M.C."/>
            <person name="O'Sullivan O."/>
            <person name="Ritari J."/>
            <person name="Douillard F.P."/>
            <person name="Paul Ross R."/>
            <person name="Yang R."/>
            <person name="Briner A.E."/>
            <person name="Felis G.E."/>
            <person name="de Vos W.M."/>
            <person name="Barrangou R."/>
            <person name="Klaenhammer T.R."/>
            <person name="Caufield P.W."/>
            <person name="Cui Y."/>
            <person name="Zhang H."/>
            <person name="O'Toole P.W."/>
        </authorList>
    </citation>
    <scope>NUCLEOTIDE SEQUENCE [LARGE SCALE GENOMIC DNA]</scope>
    <source>
        <strain evidence="3 4">DSM 23927</strain>
    </source>
</reference>